<dbReference type="NCBIfam" id="TIGR00075">
    <property type="entry name" value="hypD"/>
    <property type="match status" value="1"/>
</dbReference>
<evidence type="ECO:0000256" key="1">
    <source>
        <dbReference type="ARBA" id="ARBA00007888"/>
    </source>
</evidence>
<dbReference type="GO" id="GO:0051539">
    <property type="term" value="F:4 iron, 4 sulfur cluster binding"/>
    <property type="evidence" value="ECO:0007669"/>
    <property type="project" value="TreeGrafter"/>
</dbReference>
<evidence type="ECO:0000313" key="5">
    <source>
        <dbReference type="Proteomes" id="UP000070163"/>
    </source>
</evidence>
<dbReference type="EMBL" id="LHXJ01000089">
    <property type="protein sequence ID" value="KXA89239.1"/>
    <property type="molecule type" value="Genomic_DNA"/>
</dbReference>
<comment type="caution">
    <text evidence="4">The sequence shown here is derived from an EMBL/GenBank/DDBJ whole genome shotgun (WGS) entry which is preliminary data.</text>
</comment>
<dbReference type="InterPro" id="IPR042244">
    <property type="entry name" value="HypD_2_sf"/>
</dbReference>
<gene>
    <name evidence="4" type="ORF">AKJ57_05630</name>
</gene>
<dbReference type="GO" id="GO:0070025">
    <property type="term" value="F:carbon monoxide binding"/>
    <property type="evidence" value="ECO:0007669"/>
    <property type="project" value="TreeGrafter"/>
</dbReference>
<dbReference type="PANTHER" id="PTHR30149:SF0">
    <property type="entry name" value="HYDROGENASE MATURATION FACTOR HYPD"/>
    <property type="match status" value="1"/>
</dbReference>
<keyword evidence="5" id="KW-1185">Reference proteome</keyword>
<sequence length="342" mass="37773">MRKLARGEDLTIMHISGGHELSISKQGIRSVLPPEINIVGGLCCTACVTPTHHIQEAIEISEKEDVTLATFGDMIGVPGNSKHLARDTKSVRVVNSMAEALDMAKKQDREVVFFGIGFEATAATYAPILLEEPDSFSFLGSVKRIPPFIEFLLRSGEVDVDGLLAPGLPSTITGPGPYQQLAEKYNIPIIIAGIEPLDILYAITVFLKFLRAGSKPRALNAYPGAVKREGNKKAIEMMDRAFESNDACWRGIGTISDSGLRVKEDKLNARGKFEVKVQREEAETLTTGFCNEILWGRSKPDMCEYFRDGECTPHDPRGPWMAGWKGICSIWYRYHISSPVRV</sequence>
<dbReference type="Gene3D" id="6.10.20.100">
    <property type="match status" value="1"/>
</dbReference>
<keyword evidence="2" id="KW-0479">Metal-binding</keyword>
<dbReference type="GO" id="GO:0005506">
    <property type="term" value="F:iron ion binding"/>
    <property type="evidence" value="ECO:0007669"/>
    <property type="project" value="TreeGrafter"/>
</dbReference>
<protein>
    <recommendedName>
        <fullName evidence="6">Hydrogenase formation protein HypD</fullName>
    </recommendedName>
</protein>
<keyword evidence="3" id="KW-0408">Iron</keyword>
<accession>A0A133U4W8</accession>
<evidence type="ECO:0000256" key="2">
    <source>
        <dbReference type="ARBA" id="ARBA00022723"/>
    </source>
</evidence>
<dbReference type="GO" id="GO:0051604">
    <property type="term" value="P:protein maturation"/>
    <property type="evidence" value="ECO:0007669"/>
    <property type="project" value="TreeGrafter"/>
</dbReference>
<dbReference type="PATRIC" id="fig|1698259.3.peg.1603"/>
<dbReference type="PIRSF" id="PIRSF005622">
    <property type="entry name" value="Hydrgn_mat_hypD"/>
    <property type="match status" value="1"/>
</dbReference>
<name>A0A133U4W8_9EURY</name>
<reference evidence="4 5" key="1">
    <citation type="journal article" date="2016" name="Sci. Rep.">
        <title>Metabolic traits of an uncultured archaeal lineage -MSBL1- from brine pools of the Red Sea.</title>
        <authorList>
            <person name="Mwirichia R."/>
            <person name="Alam I."/>
            <person name="Rashid M."/>
            <person name="Vinu M."/>
            <person name="Ba-Alawi W."/>
            <person name="Anthony Kamau A."/>
            <person name="Kamanda Ngugi D."/>
            <person name="Goker M."/>
            <person name="Klenk H.P."/>
            <person name="Bajic V."/>
            <person name="Stingl U."/>
        </authorList>
    </citation>
    <scope>NUCLEOTIDE SEQUENCE [LARGE SCALE GENOMIC DNA]</scope>
    <source>
        <strain evidence="4">SCGC-AAA259A05</strain>
    </source>
</reference>
<dbReference type="Pfam" id="PF01924">
    <property type="entry name" value="HypD"/>
    <property type="match status" value="1"/>
</dbReference>
<proteinExistence type="inferred from homology"/>
<comment type="similarity">
    <text evidence="1">Belongs to the HypD family.</text>
</comment>
<organism evidence="4 5">
    <name type="scientific">candidate division MSBL1 archaeon SCGC-AAA259A05</name>
    <dbReference type="NCBI Taxonomy" id="1698259"/>
    <lineage>
        <taxon>Archaea</taxon>
        <taxon>Methanobacteriati</taxon>
        <taxon>Methanobacteriota</taxon>
        <taxon>candidate division MSBL1</taxon>
    </lineage>
</organism>
<dbReference type="Proteomes" id="UP000070163">
    <property type="component" value="Unassembled WGS sequence"/>
</dbReference>
<dbReference type="AlphaFoldDB" id="A0A133U4W8"/>
<dbReference type="Gene3D" id="3.40.50.11740">
    <property type="entry name" value="HypD, alpha/beta domain 2"/>
    <property type="match status" value="2"/>
</dbReference>
<dbReference type="PANTHER" id="PTHR30149">
    <property type="entry name" value="HYDROGENASE PROTEIN ASSEMBLY PROTEIN HYPD"/>
    <property type="match status" value="1"/>
</dbReference>
<dbReference type="InterPro" id="IPR002780">
    <property type="entry name" value="Hyd_form_HypD"/>
</dbReference>
<evidence type="ECO:0000256" key="3">
    <source>
        <dbReference type="ARBA" id="ARBA00023004"/>
    </source>
</evidence>
<evidence type="ECO:0000313" key="4">
    <source>
        <dbReference type="EMBL" id="KXA89239.1"/>
    </source>
</evidence>
<evidence type="ECO:0008006" key="6">
    <source>
        <dbReference type="Google" id="ProtNLM"/>
    </source>
</evidence>
<dbReference type="InterPro" id="IPR042243">
    <property type="entry name" value="HypD_1"/>
</dbReference>